<protein>
    <recommendedName>
        <fullName evidence="2">Nephrocystin 3-like N-terminal domain-containing protein</fullName>
    </recommendedName>
</protein>
<keyword evidence="4" id="KW-1185">Reference proteome</keyword>
<dbReference type="Pfam" id="PF24883">
    <property type="entry name" value="NPHP3_N"/>
    <property type="match status" value="1"/>
</dbReference>
<dbReference type="OrthoDB" id="7464126at2759"/>
<dbReference type="InterPro" id="IPR002110">
    <property type="entry name" value="Ankyrin_rpt"/>
</dbReference>
<evidence type="ECO:0000313" key="3">
    <source>
        <dbReference type="EMBL" id="CAF9935824.1"/>
    </source>
</evidence>
<dbReference type="Pfam" id="PF00023">
    <property type="entry name" value="Ank"/>
    <property type="match status" value="1"/>
</dbReference>
<evidence type="ECO:0000259" key="2">
    <source>
        <dbReference type="Pfam" id="PF24883"/>
    </source>
</evidence>
<gene>
    <name evidence="3" type="ORF">HETSPECPRED_009911</name>
</gene>
<dbReference type="InterPro" id="IPR036770">
    <property type="entry name" value="Ankyrin_rpt-contain_sf"/>
</dbReference>
<sequence>MERTPQWNNAVDTWKRKDPKKFAELKALAKDSKSKSSASPSDFDALFYLSPTKESSNEVIARIKRWQPVMASARGIIVAGAHFDPYKAARVICSLVLFGVDLVLNSMNPEDRVKILDNLLLCGTTIKEGISFETNFTKKNHPAAAERIDNLHAILREQYCMALDLIYEIRHSCKEMKDAYPSPTERVKDFLVVRGHKLAMKLTARTLAWDNEGKAITRFKTDWSADKKSLDDAVVYDGNTATVRDWIKDRDDPENTIEDLEDLEKDVVLGNMYKDAAEWFLEDSKFKDWCFAIQASRATTPPNGSDGAVKTSKRVLWLRGGLGTGKTTLLYRAFAALRDNPEMKPADVEMRVIRYFCNAKKTRPPSFKTILCALTSRLSVRSDFTLADAAQTCYDINTSVIESTGAHLKTREELFANLTAASSQPIVFVVDALDECVNTAATEDFLKFMSKNMKAASNLYLLCSSQKHVDVDTYFGPGNHYAGEDILEVIDVSAQRSATAMKAFITGELKRRKYIARDSIFYDSKYTFLSDLNESLTKYAHGMFEWVRVWLNICIPIRDIAHKTIKSETLAKKLLRELRDDVMDKPEEYQAINKAYQRLWDRNEVAGDEILGTRIRLFKFILATFQPQTLDTLSVALRIQSDSFERYPKPEDVKLLCSDFLEGGIGAGSRALQFVHNAARGFILKKCRESESEEDDTTSALRQSHLSIVTLYRTLMESVEHQFWQVMEVNPLDLENAARSNNGANFFRDRMLGTPTWPLNKESKSIIDFYHYISEWGLRHCKEAARKQSISDPTWREILQCVIMERKSAFAYTLMKGSPLHTYFQGTIYAPTFTKRRGEIYLLYAHILTWLNIIHDDDLRDLRSRQNSVSKPEHGISLHTLFSYASHDGTFVGAELPLHKNTALHLACWRGNVTAVEFILEVTFRSIDKIMDLFLLRHTSHAPIPLVVAIKQHDFKTAKLLLEFEKKHALVATDDSTAGNTSFVSKQWVSDYNTVNGRFVRGKCSLLNWAIEDLNQDEVCSLLKVALPTSVDMLDVRHNTEHYFPPETALQFACQRGWARLVRFLVEECNADIYADPESTGRTPFKIAEGLEDKEILAYFKSRSAGVASA</sequence>
<accession>A0A8H3G3D2</accession>
<keyword evidence="1" id="KW-0677">Repeat</keyword>
<dbReference type="InterPro" id="IPR027417">
    <property type="entry name" value="P-loop_NTPase"/>
</dbReference>
<dbReference type="AlphaFoldDB" id="A0A8H3G3D2"/>
<name>A0A8H3G3D2_9LECA</name>
<dbReference type="SUPFAM" id="SSF48403">
    <property type="entry name" value="Ankyrin repeat"/>
    <property type="match status" value="1"/>
</dbReference>
<dbReference type="Proteomes" id="UP000664521">
    <property type="component" value="Unassembled WGS sequence"/>
</dbReference>
<dbReference type="Gene3D" id="3.40.50.300">
    <property type="entry name" value="P-loop containing nucleotide triphosphate hydrolases"/>
    <property type="match status" value="1"/>
</dbReference>
<dbReference type="EMBL" id="CAJPDS010000086">
    <property type="protein sequence ID" value="CAF9935824.1"/>
    <property type="molecule type" value="Genomic_DNA"/>
</dbReference>
<organism evidence="3 4">
    <name type="scientific">Heterodermia speciosa</name>
    <dbReference type="NCBI Taxonomy" id="116794"/>
    <lineage>
        <taxon>Eukaryota</taxon>
        <taxon>Fungi</taxon>
        <taxon>Dikarya</taxon>
        <taxon>Ascomycota</taxon>
        <taxon>Pezizomycotina</taxon>
        <taxon>Lecanoromycetes</taxon>
        <taxon>OSLEUM clade</taxon>
        <taxon>Lecanoromycetidae</taxon>
        <taxon>Caliciales</taxon>
        <taxon>Physciaceae</taxon>
        <taxon>Heterodermia</taxon>
    </lineage>
</organism>
<feature type="domain" description="Nephrocystin 3-like N-terminal" evidence="2">
    <location>
        <begin position="277"/>
        <end position="465"/>
    </location>
</feature>
<dbReference type="PANTHER" id="PTHR10039">
    <property type="entry name" value="AMELOGENIN"/>
    <property type="match status" value="1"/>
</dbReference>
<dbReference type="InterPro" id="IPR056884">
    <property type="entry name" value="NPHP3-like_N"/>
</dbReference>
<evidence type="ECO:0000256" key="1">
    <source>
        <dbReference type="ARBA" id="ARBA00022737"/>
    </source>
</evidence>
<comment type="caution">
    <text evidence="3">The sequence shown here is derived from an EMBL/GenBank/DDBJ whole genome shotgun (WGS) entry which is preliminary data.</text>
</comment>
<reference evidence="3" key="1">
    <citation type="submission" date="2021-03" db="EMBL/GenBank/DDBJ databases">
        <authorList>
            <person name="Tagirdzhanova G."/>
        </authorList>
    </citation>
    <scope>NUCLEOTIDE SEQUENCE</scope>
</reference>
<proteinExistence type="predicted"/>
<dbReference type="Gene3D" id="1.25.40.20">
    <property type="entry name" value="Ankyrin repeat-containing domain"/>
    <property type="match status" value="1"/>
</dbReference>
<evidence type="ECO:0000313" key="4">
    <source>
        <dbReference type="Proteomes" id="UP000664521"/>
    </source>
</evidence>